<sequence>MELKSPKAKKKSPIAWKKMFRTPALLLLLLGSINCDIDSDLNLEYSNSSYRQSDFKLRHRHVFNESYIDKQVLSDIKYLRRHLNRAIVNFVMTDVLVDGEVENRIHYDGVTAKETYVGADG</sequence>
<proteinExistence type="predicted"/>
<keyword evidence="3" id="KW-1185">Reference proteome</keyword>
<feature type="chain" id="PRO_5043404024" evidence="1">
    <location>
        <begin position="36"/>
        <end position="121"/>
    </location>
</feature>
<keyword evidence="1" id="KW-0732">Signal</keyword>
<evidence type="ECO:0000256" key="1">
    <source>
        <dbReference type="SAM" id="SignalP"/>
    </source>
</evidence>
<evidence type="ECO:0000313" key="2">
    <source>
        <dbReference type="EMBL" id="CAH2101450.1"/>
    </source>
</evidence>
<gene>
    <name evidence="2" type="ORF">EEDITHA_LOCUS16209</name>
</gene>
<dbReference type="Proteomes" id="UP001153954">
    <property type="component" value="Unassembled WGS sequence"/>
</dbReference>
<name>A0AAU9UXB7_EUPED</name>
<feature type="signal peptide" evidence="1">
    <location>
        <begin position="1"/>
        <end position="35"/>
    </location>
</feature>
<protein>
    <submittedName>
        <fullName evidence="2">Uncharacterized protein</fullName>
    </submittedName>
</protein>
<reference evidence="2" key="1">
    <citation type="submission" date="2022-03" db="EMBL/GenBank/DDBJ databases">
        <authorList>
            <person name="Tunstrom K."/>
        </authorList>
    </citation>
    <scope>NUCLEOTIDE SEQUENCE</scope>
</reference>
<dbReference type="AlphaFoldDB" id="A0AAU9UXB7"/>
<organism evidence="2 3">
    <name type="scientific">Euphydryas editha</name>
    <name type="common">Edith's checkerspot</name>
    <dbReference type="NCBI Taxonomy" id="104508"/>
    <lineage>
        <taxon>Eukaryota</taxon>
        <taxon>Metazoa</taxon>
        <taxon>Ecdysozoa</taxon>
        <taxon>Arthropoda</taxon>
        <taxon>Hexapoda</taxon>
        <taxon>Insecta</taxon>
        <taxon>Pterygota</taxon>
        <taxon>Neoptera</taxon>
        <taxon>Endopterygota</taxon>
        <taxon>Lepidoptera</taxon>
        <taxon>Glossata</taxon>
        <taxon>Ditrysia</taxon>
        <taxon>Papilionoidea</taxon>
        <taxon>Nymphalidae</taxon>
        <taxon>Nymphalinae</taxon>
        <taxon>Euphydryas</taxon>
    </lineage>
</organism>
<comment type="caution">
    <text evidence="2">The sequence shown here is derived from an EMBL/GenBank/DDBJ whole genome shotgun (WGS) entry which is preliminary data.</text>
</comment>
<evidence type="ECO:0000313" key="3">
    <source>
        <dbReference type="Proteomes" id="UP001153954"/>
    </source>
</evidence>
<dbReference type="EMBL" id="CAKOGL010000023">
    <property type="protein sequence ID" value="CAH2101450.1"/>
    <property type="molecule type" value="Genomic_DNA"/>
</dbReference>
<accession>A0AAU9UXB7</accession>